<evidence type="ECO:0000256" key="6">
    <source>
        <dbReference type="ARBA" id="ARBA00022989"/>
    </source>
</evidence>
<keyword evidence="6 8" id="KW-1133">Transmembrane helix</keyword>
<evidence type="ECO:0000256" key="8">
    <source>
        <dbReference type="RuleBase" id="RU363041"/>
    </source>
</evidence>
<evidence type="ECO:0000256" key="5">
    <source>
        <dbReference type="ARBA" id="ARBA00022692"/>
    </source>
</evidence>
<accession>A0A510HPY1</accession>
<keyword evidence="4 8" id="KW-1003">Cell membrane</keyword>
<evidence type="ECO:0000313" key="10">
    <source>
        <dbReference type="Proteomes" id="UP000318065"/>
    </source>
</evidence>
<sequence length="244" mass="24677">MELLLALGAAFAAGAVSGLTGFGLALVGVPLLLFVYDPATVVVLVMAFSLLINAAVVQDSWRKVDRRLVVALAPPALVGVLCGTEVLRVAGEERLRLAVGVLVVLSALLMLRDVRLPGTGSRAAPPVAGFLGGALSTSVGLAAPPVVLLLASRGLPKANFRATSALFFLVMSVFGAVALAARGLIPEGSLPLAAVLLPAALAGKLAGTALLGRIPEALFRRITLLLTLATGALGAATALLTLLR</sequence>
<evidence type="ECO:0000256" key="1">
    <source>
        <dbReference type="ARBA" id="ARBA00004651"/>
    </source>
</evidence>
<feature type="transmembrane region" description="Helical" evidence="8">
    <location>
        <begin position="224"/>
        <end position="243"/>
    </location>
</feature>
<evidence type="ECO:0000256" key="3">
    <source>
        <dbReference type="ARBA" id="ARBA00022448"/>
    </source>
</evidence>
<dbReference type="PANTHER" id="PTHR30269:SF37">
    <property type="entry name" value="MEMBRANE TRANSPORTER PROTEIN"/>
    <property type="match status" value="1"/>
</dbReference>
<dbReference type="InterPro" id="IPR002781">
    <property type="entry name" value="TM_pro_TauE-like"/>
</dbReference>
<protein>
    <recommendedName>
        <fullName evidence="8">Probable membrane transporter protein</fullName>
    </recommendedName>
</protein>
<feature type="transmembrane region" description="Helical" evidence="8">
    <location>
        <begin position="163"/>
        <end position="185"/>
    </location>
</feature>
<evidence type="ECO:0000256" key="7">
    <source>
        <dbReference type="ARBA" id="ARBA00023136"/>
    </source>
</evidence>
<dbReference type="AlphaFoldDB" id="A0A510HPY1"/>
<dbReference type="Proteomes" id="UP000318065">
    <property type="component" value="Chromosome"/>
</dbReference>
<dbReference type="EMBL" id="AP019791">
    <property type="protein sequence ID" value="BBL81043.1"/>
    <property type="molecule type" value="Genomic_DNA"/>
</dbReference>
<dbReference type="PANTHER" id="PTHR30269">
    <property type="entry name" value="TRANSMEMBRANE PROTEIN YFCA"/>
    <property type="match status" value="1"/>
</dbReference>
<dbReference type="InterPro" id="IPR052017">
    <property type="entry name" value="TSUP"/>
</dbReference>
<keyword evidence="10" id="KW-1185">Reference proteome</keyword>
<keyword evidence="7 8" id="KW-0472">Membrane</keyword>
<keyword evidence="5 8" id="KW-0812">Transmembrane</keyword>
<reference evidence="9" key="1">
    <citation type="journal article" date="2019" name="Microbiol. Resour. Announc.">
        <title>Complete Genome Sequence of Rubrobacter xylanophilus Strain AA3-22, Isolated from Arima Onsen in Japan.</title>
        <authorList>
            <person name="Tomariguchi N."/>
            <person name="Miyazaki K."/>
        </authorList>
    </citation>
    <scope>NUCLEOTIDE SEQUENCE [LARGE SCALE GENOMIC DNA]</scope>
    <source>
        <strain evidence="9">AA3-22</strain>
    </source>
</reference>
<comment type="subcellular location">
    <subcellularLocation>
        <location evidence="1 8">Cell membrane</location>
        <topology evidence="1 8">Multi-pass membrane protein</topology>
    </subcellularLocation>
</comment>
<comment type="similarity">
    <text evidence="2 8">Belongs to the 4-toluene sulfonate uptake permease (TSUP) (TC 2.A.102) family.</text>
</comment>
<feature type="transmembrane region" description="Helical" evidence="8">
    <location>
        <begin position="95"/>
        <end position="111"/>
    </location>
</feature>
<organism evidence="9 10">
    <name type="scientific">Rubrobacter xylanophilus</name>
    <dbReference type="NCBI Taxonomy" id="49319"/>
    <lineage>
        <taxon>Bacteria</taxon>
        <taxon>Bacillati</taxon>
        <taxon>Actinomycetota</taxon>
        <taxon>Rubrobacteria</taxon>
        <taxon>Rubrobacterales</taxon>
        <taxon>Rubrobacteraceae</taxon>
        <taxon>Rubrobacter</taxon>
    </lineage>
</organism>
<keyword evidence="3" id="KW-0813">Transport</keyword>
<evidence type="ECO:0000256" key="2">
    <source>
        <dbReference type="ARBA" id="ARBA00009142"/>
    </source>
</evidence>
<dbReference type="GO" id="GO:0005886">
    <property type="term" value="C:plasma membrane"/>
    <property type="evidence" value="ECO:0007669"/>
    <property type="project" value="UniProtKB-SubCell"/>
</dbReference>
<dbReference type="RefSeq" id="WP_172620886.1">
    <property type="nucleotide sequence ID" value="NZ_AP019791.1"/>
</dbReference>
<proteinExistence type="inferred from homology"/>
<evidence type="ECO:0000313" key="9">
    <source>
        <dbReference type="EMBL" id="BBL81043.1"/>
    </source>
</evidence>
<gene>
    <name evidence="9" type="ORF">RxyAA322_28970</name>
</gene>
<name>A0A510HPY1_9ACTN</name>
<dbReference type="Pfam" id="PF01925">
    <property type="entry name" value="TauE"/>
    <property type="match status" value="1"/>
</dbReference>
<evidence type="ECO:0000256" key="4">
    <source>
        <dbReference type="ARBA" id="ARBA00022475"/>
    </source>
</evidence>
<feature type="transmembrane region" description="Helical" evidence="8">
    <location>
        <begin position="131"/>
        <end position="151"/>
    </location>
</feature>
<feature type="transmembrane region" description="Helical" evidence="8">
    <location>
        <begin position="191"/>
        <end position="212"/>
    </location>
</feature>
<feature type="transmembrane region" description="Helical" evidence="8">
    <location>
        <begin position="34"/>
        <end position="57"/>
    </location>
</feature>